<comment type="cofactor">
    <cofactor evidence="1">
        <name>[4Fe-4S] cluster</name>
        <dbReference type="ChEBI" id="CHEBI:49883"/>
    </cofactor>
</comment>
<keyword evidence="6 7" id="KW-0456">Lyase</keyword>
<dbReference type="RefSeq" id="WP_232619825.1">
    <property type="nucleotide sequence ID" value="NZ_AP019367.1"/>
</dbReference>
<sequence>MDPTNFANAVASARSGRSLAAGSESRRIVDVSAIPGADELPACLVVLLENVVRRAQTDEQAVLAASRIIDASRKGSAGEEIEFMPARVLFQDFTGVPVFVDFAAMRDAMVERGGDPRVVNPRIPCTLVIDHSVTADVAGRASALDDNLAIEADRNRERFSFLKWASRSFDNVRIVPPGRGICHQLNIERFCEVVSTDALWRGEGELACFDTVVGTDSHTPTANGIGVLGWGVGGIEAEAAALGQPISMRVPEVVGLRLTGRLGDSVSAMDLALTVAERLRAEGVVGCLVEAFGPGVSTLTVTQRACVSNMTPEYGATSTLFPVDENVLDYLRLTGREASDIEFVEAYARAQGVFGSREDRRYARVIELDLASVELSLAGPSRPHNRVTPSGLKERFETSSAAHGHSDMGECWSVTCEDGSGHELGHGTLAIAAITSCTTATDPAMMVAAGLAARHAHEAGLEPKPWVKRILAPGSRAASLILERAGLLDDLRAIGFYTCGFGCMSCIGNSGDILSCLKPLATDVELTSVLSGNRNFDGRISPDVAQNFLAQPALVVAYSLVGTMDVDLSSDPVGISSDGSAVYLRDIMPTSAEVQAVLDKVLTPDVYERGMLGLMDGEQSWRSIESSESATFAWDESSTYVRRPPYFEIARAQRSVGVEGARALALFGDFVTTDHISPAGAISPDSPCARYLLERGVSRGEFNTYGSRRGNHECMARGTFANVKLDNRLAGRPGPVTRNLLSGEVESVFDAAESYGEAGVPLVIVAGRMYGSGSSRDWAAKGPLLLGVRAVIAESFERIHRSNLVQMGILPLEFAKGSGAAALGLDGTEVYDIEPVDLAAGLPARPRTTVTATRADGTRVTFDCVVRVDTALEGAFLRNGGILPYVLEELS</sequence>
<dbReference type="Gene3D" id="6.10.190.10">
    <property type="match status" value="1"/>
</dbReference>
<evidence type="ECO:0000313" key="11">
    <source>
        <dbReference type="Proteomes" id="UP000273154"/>
    </source>
</evidence>
<keyword evidence="7" id="KW-0004">4Fe-4S</keyword>
<reference evidence="11" key="1">
    <citation type="submission" date="2018-11" db="EMBL/GenBank/DDBJ databases">
        <title>Comparative genomics of Parolsenella catena and Libanicoccus massiliensis: Reclassification of Libanicoccus massiliensis as Parolsenella massiliensis comb. nov.</title>
        <authorList>
            <person name="Sakamoto M."/>
            <person name="Ikeyama N."/>
            <person name="Murakami T."/>
            <person name="Mori H."/>
            <person name="Yuki M."/>
            <person name="Ohkuma M."/>
        </authorList>
    </citation>
    <scope>NUCLEOTIDE SEQUENCE [LARGE SCALE GENOMIC DNA]</scope>
    <source>
        <strain evidence="11">JCM 31932</strain>
    </source>
</reference>
<dbReference type="EC" id="4.2.1.3" evidence="7"/>
<dbReference type="InterPro" id="IPR001030">
    <property type="entry name" value="Acoase/IPM_deHydtase_lsu_aba"/>
</dbReference>
<comment type="function">
    <text evidence="7">Catalyzes the isomerization of citrate to isocitrate via cis-aconitate.</text>
</comment>
<evidence type="ECO:0000256" key="1">
    <source>
        <dbReference type="ARBA" id="ARBA00001966"/>
    </source>
</evidence>
<dbReference type="FunFam" id="3.20.19.10:FF:000001">
    <property type="entry name" value="Aconitate hydratase"/>
    <property type="match status" value="1"/>
</dbReference>
<comment type="catalytic activity">
    <reaction evidence="7">
        <text>citrate = D-threo-isocitrate</text>
        <dbReference type="Rhea" id="RHEA:10336"/>
        <dbReference type="ChEBI" id="CHEBI:15562"/>
        <dbReference type="ChEBI" id="CHEBI:16947"/>
        <dbReference type="EC" id="4.2.1.3"/>
    </reaction>
</comment>
<evidence type="ECO:0000313" key="10">
    <source>
        <dbReference type="EMBL" id="BBH50277.1"/>
    </source>
</evidence>
<evidence type="ECO:0000256" key="4">
    <source>
        <dbReference type="ARBA" id="ARBA00023004"/>
    </source>
</evidence>
<evidence type="ECO:0000256" key="2">
    <source>
        <dbReference type="ARBA" id="ARBA00007185"/>
    </source>
</evidence>
<dbReference type="PANTHER" id="PTHR11670">
    <property type="entry name" value="ACONITASE/IRON-RESPONSIVE ELEMENT FAMILY MEMBER"/>
    <property type="match status" value="1"/>
</dbReference>
<keyword evidence="5 7" id="KW-0411">Iron-sulfur</keyword>
<organism evidence="10 11">
    <name type="scientific">Parolsenella catena</name>
    <dbReference type="NCBI Taxonomy" id="2003188"/>
    <lineage>
        <taxon>Bacteria</taxon>
        <taxon>Bacillati</taxon>
        <taxon>Actinomycetota</taxon>
        <taxon>Coriobacteriia</taxon>
        <taxon>Coriobacteriales</taxon>
        <taxon>Atopobiaceae</taxon>
        <taxon>Parolsenella</taxon>
    </lineage>
</organism>
<evidence type="ECO:0000259" key="8">
    <source>
        <dbReference type="Pfam" id="PF00330"/>
    </source>
</evidence>
<dbReference type="PRINTS" id="PR00415">
    <property type="entry name" value="ACONITASE"/>
</dbReference>
<proteinExistence type="inferred from homology"/>
<comment type="similarity">
    <text evidence="2 7">Belongs to the aconitase/IPM isomerase family.</text>
</comment>
<dbReference type="Pfam" id="PF00694">
    <property type="entry name" value="Aconitase_C"/>
    <property type="match status" value="1"/>
</dbReference>
<keyword evidence="4 7" id="KW-0408">Iron</keyword>
<dbReference type="Proteomes" id="UP000273154">
    <property type="component" value="Chromosome"/>
</dbReference>
<dbReference type="SUPFAM" id="SSF52016">
    <property type="entry name" value="LeuD/IlvD-like"/>
    <property type="match status" value="1"/>
</dbReference>
<evidence type="ECO:0000256" key="3">
    <source>
        <dbReference type="ARBA" id="ARBA00022723"/>
    </source>
</evidence>
<feature type="domain" description="Aconitase A/isopropylmalate dehydratase small subunit swivel" evidence="9">
    <location>
        <begin position="690"/>
        <end position="816"/>
    </location>
</feature>
<dbReference type="GeneID" id="88848996"/>
<gene>
    <name evidence="10" type="primary">acnA</name>
    <name evidence="10" type="ORF">Pcatena_08640</name>
</gene>
<accession>A0A3G9JXQ6</accession>
<dbReference type="NCBIfam" id="NF006757">
    <property type="entry name" value="PRK09277.1"/>
    <property type="match status" value="1"/>
</dbReference>
<dbReference type="InterPro" id="IPR015928">
    <property type="entry name" value="Aconitase/3IPM_dehydase_swvl"/>
</dbReference>
<dbReference type="InterPro" id="IPR015931">
    <property type="entry name" value="Acnase/IPM_dHydase_lsu_aba_1/3"/>
</dbReference>
<evidence type="ECO:0000259" key="9">
    <source>
        <dbReference type="Pfam" id="PF00694"/>
    </source>
</evidence>
<dbReference type="GO" id="GO:0046872">
    <property type="term" value="F:metal ion binding"/>
    <property type="evidence" value="ECO:0007669"/>
    <property type="project" value="UniProtKB-KW"/>
</dbReference>
<dbReference type="GO" id="GO:0003994">
    <property type="term" value="F:aconitate hydratase activity"/>
    <property type="evidence" value="ECO:0007669"/>
    <property type="project" value="UniProtKB-EC"/>
</dbReference>
<keyword evidence="11" id="KW-1185">Reference proteome</keyword>
<dbReference type="AlphaFoldDB" id="A0A3G9JXQ6"/>
<dbReference type="GO" id="GO:0051539">
    <property type="term" value="F:4 iron, 4 sulfur cluster binding"/>
    <property type="evidence" value="ECO:0007669"/>
    <property type="project" value="UniProtKB-KW"/>
</dbReference>
<evidence type="ECO:0000256" key="5">
    <source>
        <dbReference type="ARBA" id="ARBA00023014"/>
    </source>
</evidence>
<dbReference type="NCBIfam" id="TIGR01341">
    <property type="entry name" value="aconitase_1"/>
    <property type="match status" value="1"/>
</dbReference>
<dbReference type="CDD" id="cd01580">
    <property type="entry name" value="AcnA_IRP_Swivel"/>
    <property type="match status" value="1"/>
</dbReference>
<dbReference type="NCBIfam" id="NF009520">
    <property type="entry name" value="PRK12881.1"/>
    <property type="match status" value="1"/>
</dbReference>
<dbReference type="Gene3D" id="3.20.19.10">
    <property type="entry name" value="Aconitase, domain 4"/>
    <property type="match status" value="1"/>
</dbReference>
<evidence type="ECO:0000256" key="6">
    <source>
        <dbReference type="ARBA" id="ARBA00023239"/>
    </source>
</evidence>
<dbReference type="InterPro" id="IPR036008">
    <property type="entry name" value="Aconitase_4Fe-4S_dom"/>
</dbReference>
<protein>
    <recommendedName>
        <fullName evidence="7">Aconitate hydratase</fullName>
        <shortName evidence="7">Aconitase</shortName>
        <ecNumber evidence="7">4.2.1.3</ecNumber>
    </recommendedName>
</protein>
<dbReference type="InterPro" id="IPR044137">
    <property type="entry name" value="AcnA_IRP_Swivel"/>
</dbReference>
<keyword evidence="3" id="KW-0479">Metal-binding</keyword>
<evidence type="ECO:0000256" key="7">
    <source>
        <dbReference type="RuleBase" id="RU361275"/>
    </source>
</evidence>
<dbReference type="InterPro" id="IPR000573">
    <property type="entry name" value="AconitaseA/IPMdHydase_ssu_swvl"/>
</dbReference>
<dbReference type="EMBL" id="AP019367">
    <property type="protein sequence ID" value="BBH50277.1"/>
    <property type="molecule type" value="Genomic_DNA"/>
</dbReference>
<dbReference type="KEGG" id="pcat:Pcatena_08640"/>
<dbReference type="Pfam" id="PF00330">
    <property type="entry name" value="Aconitase"/>
    <property type="match status" value="1"/>
</dbReference>
<dbReference type="InterPro" id="IPR006249">
    <property type="entry name" value="Aconitase/IRP2"/>
</dbReference>
<dbReference type="SUPFAM" id="SSF53732">
    <property type="entry name" value="Aconitase iron-sulfur domain"/>
    <property type="match status" value="1"/>
</dbReference>
<dbReference type="Gene3D" id="3.30.499.10">
    <property type="entry name" value="Aconitase, domain 3"/>
    <property type="match status" value="2"/>
</dbReference>
<feature type="domain" description="Aconitase/3-isopropylmalate dehydratase large subunit alpha/beta/alpha" evidence="8">
    <location>
        <begin position="76"/>
        <end position="562"/>
    </location>
</feature>
<name>A0A3G9JXQ6_9ACTN</name>